<reference evidence="1" key="1">
    <citation type="submission" date="2014-11" db="EMBL/GenBank/DDBJ databases">
        <authorList>
            <person name="Amaro Gonzalez C."/>
        </authorList>
    </citation>
    <scope>NUCLEOTIDE SEQUENCE</scope>
</reference>
<reference evidence="1" key="2">
    <citation type="journal article" date="2015" name="Fish Shellfish Immunol.">
        <title>Early steps in the European eel (Anguilla anguilla)-Vibrio vulnificus interaction in the gills: Role of the RtxA13 toxin.</title>
        <authorList>
            <person name="Callol A."/>
            <person name="Pajuelo D."/>
            <person name="Ebbesson L."/>
            <person name="Teles M."/>
            <person name="MacKenzie S."/>
            <person name="Amaro C."/>
        </authorList>
    </citation>
    <scope>NUCLEOTIDE SEQUENCE</scope>
</reference>
<sequence length="19" mass="1932">MADGSGQITAAREVQGLDI</sequence>
<name>A0A0E9TRB3_ANGAN</name>
<dbReference type="EMBL" id="GBXM01053147">
    <property type="protein sequence ID" value="JAH55430.1"/>
    <property type="molecule type" value="Transcribed_RNA"/>
</dbReference>
<dbReference type="AlphaFoldDB" id="A0A0E9TRB3"/>
<evidence type="ECO:0000313" key="1">
    <source>
        <dbReference type="EMBL" id="JAH55430.1"/>
    </source>
</evidence>
<proteinExistence type="predicted"/>
<protein>
    <submittedName>
        <fullName evidence="1">Uncharacterized protein</fullName>
    </submittedName>
</protein>
<organism evidence="1">
    <name type="scientific">Anguilla anguilla</name>
    <name type="common">European freshwater eel</name>
    <name type="synonym">Muraena anguilla</name>
    <dbReference type="NCBI Taxonomy" id="7936"/>
    <lineage>
        <taxon>Eukaryota</taxon>
        <taxon>Metazoa</taxon>
        <taxon>Chordata</taxon>
        <taxon>Craniata</taxon>
        <taxon>Vertebrata</taxon>
        <taxon>Euteleostomi</taxon>
        <taxon>Actinopterygii</taxon>
        <taxon>Neopterygii</taxon>
        <taxon>Teleostei</taxon>
        <taxon>Anguilliformes</taxon>
        <taxon>Anguillidae</taxon>
        <taxon>Anguilla</taxon>
    </lineage>
</organism>
<accession>A0A0E9TRB3</accession>